<reference evidence="1" key="1">
    <citation type="submission" date="2020-08" db="EMBL/GenBank/DDBJ databases">
        <title>Multicomponent nature underlies the extraordinary mechanical properties of spider dragline silk.</title>
        <authorList>
            <person name="Kono N."/>
            <person name="Nakamura H."/>
            <person name="Mori M."/>
            <person name="Yoshida Y."/>
            <person name="Ohtoshi R."/>
            <person name="Malay A.D."/>
            <person name="Moran D.A.P."/>
            <person name="Tomita M."/>
            <person name="Numata K."/>
            <person name="Arakawa K."/>
        </authorList>
    </citation>
    <scope>NUCLEOTIDE SEQUENCE</scope>
</reference>
<gene>
    <name evidence="1" type="ORF">NPIL_55391</name>
</gene>
<protein>
    <submittedName>
        <fullName evidence="1">Uncharacterized protein</fullName>
    </submittedName>
</protein>
<dbReference type="AlphaFoldDB" id="A0A8X6TUA3"/>
<comment type="caution">
    <text evidence="1">The sequence shown here is derived from an EMBL/GenBank/DDBJ whole genome shotgun (WGS) entry which is preliminary data.</text>
</comment>
<accession>A0A8X6TUA3</accession>
<name>A0A8X6TUA3_NEPPI</name>
<organism evidence="1 2">
    <name type="scientific">Nephila pilipes</name>
    <name type="common">Giant wood spider</name>
    <name type="synonym">Nephila maculata</name>
    <dbReference type="NCBI Taxonomy" id="299642"/>
    <lineage>
        <taxon>Eukaryota</taxon>
        <taxon>Metazoa</taxon>
        <taxon>Ecdysozoa</taxon>
        <taxon>Arthropoda</taxon>
        <taxon>Chelicerata</taxon>
        <taxon>Arachnida</taxon>
        <taxon>Araneae</taxon>
        <taxon>Araneomorphae</taxon>
        <taxon>Entelegynae</taxon>
        <taxon>Araneoidea</taxon>
        <taxon>Nephilidae</taxon>
        <taxon>Nephila</taxon>
    </lineage>
</organism>
<keyword evidence="2" id="KW-1185">Reference proteome</keyword>
<evidence type="ECO:0000313" key="2">
    <source>
        <dbReference type="Proteomes" id="UP000887013"/>
    </source>
</evidence>
<dbReference type="EMBL" id="BMAW01111266">
    <property type="protein sequence ID" value="GFT47088.1"/>
    <property type="molecule type" value="Genomic_DNA"/>
</dbReference>
<proteinExistence type="predicted"/>
<dbReference type="Proteomes" id="UP000887013">
    <property type="component" value="Unassembled WGS sequence"/>
</dbReference>
<evidence type="ECO:0000313" key="1">
    <source>
        <dbReference type="EMBL" id="GFT47088.1"/>
    </source>
</evidence>
<sequence>MKLTPESFYIKLMNGVRMGYCGILALPPDFIMDIKGTGFRIFLVYKGWSQFSPLPDRLEVRVEPDIVSGETAQTGGVECV</sequence>